<organism evidence="1 2">
    <name type="scientific">Leptolyngbya boryana NIES-2135</name>
    <dbReference type="NCBI Taxonomy" id="1973484"/>
    <lineage>
        <taxon>Bacteria</taxon>
        <taxon>Bacillati</taxon>
        <taxon>Cyanobacteriota</taxon>
        <taxon>Cyanophyceae</taxon>
        <taxon>Leptolyngbyales</taxon>
        <taxon>Leptolyngbyaceae</taxon>
        <taxon>Leptolyngbya group</taxon>
        <taxon>Leptolyngbya</taxon>
    </lineage>
</organism>
<dbReference type="EMBL" id="AP018204">
    <property type="protein sequence ID" value="BAY59337.1"/>
    <property type="molecule type" value="Genomic_DNA"/>
</dbReference>
<proteinExistence type="predicted"/>
<geneLocation type="plasmid" evidence="1">
    <name>plasmid1</name>
</geneLocation>
<accession>A0A1Z4JRP3</accession>
<protein>
    <submittedName>
        <fullName evidence="1">Uncharacterized protein</fullName>
    </submittedName>
</protein>
<keyword evidence="2" id="KW-1185">Reference proteome</keyword>
<dbReference type="AlphaFoldDB" id="A0A1Z4JRP3"/>
<evidence type="ECO:0000313" key="2">
    <source>
        <dbReference type="Proteomes" id="UP000217895"/>
    </source>
</evidence>
<sequence length="82" mass="9146">MKSPQLPPPVAYCLTHTGITIKDPEYGWMTACESQELGYLYLIENQFDAPQPNAIAHFVLPAIALRERIAQIIEQGGEIYLG</sequence>
<reference evidence="1 2" key="1">
    <citation type="submission" date="2017-06" db="EMBL/GenBank/DDBJ databases">
        <title>Genome sequencing of cyanobaciteial culture collection at National Institute for Environmental Studies (NIES).</title>
        <authorList>
            <person name="Hirose Y."/>
            <person name="Shimura Y."/>
            <person name="Fujisawa T."/>
            <person name="Nakamura Y."/>
            <person name="Kawachi M."/>
        </authorList>
    </citation>
    <scope>NUCLEOTIDE SEQUENCE [LARGE SCALE GENOMIC DNA]</scope>
    <source>
        <strain evidence="1 2">NIES-2135</strain>
        <plasmid evidence="2">Plasmid Plasmid1 dna</plasmid>
    </source>
</reference>
<evidence type="ECO:0000313" key="1">
    <source>
        <dbReference type="EMBL" id="BAY59337.1"/>
    </source>
</evidence>
<gene>
    <name evidence="1" type="ORF">NIES2135_62140</name>
</gene>
<dbReference type="Proteomes" id="UP000217895">
    <property type="component" value="Plasmid Plasmid1 dna"/>
</dbReference>
<name>A0A1Z4JRP3_LEPBY</name>
<keyword evidence="1" id="KW-0614">Plasmid</keyword>